<dbReference type="Proteomes" id="UP000019112">
    <property type="component" value="Unassembled WGS sequence"/>
</dbReference>
<dbReference type="EMBL" id="AWTR02000052">
    <property type="protein sequence ID" value="ETZ07315.1"/>
    <property type="molecule type" value="Genomic_DNA"/>
</dbReference>
<organism evidence="1 2">
    <name type="scientific">Holospora obtusa F1</name>
    <dbReference type="NCBI Taxonomy" id="1399147"/>
    <lineage>
        <taxon>Bacteria</taxon>
        <taxon>Pseudomonadati</taxon>
        <taxon>Pseudomonadota</taxon>
        <taxon>Alphaproteobacteria</taxon>
        <taxon>Holosporales</taxon>
        <taxon>Holosporaceae</taxon>
        <taxon>Holospora</taxon>
    </lineage>
</organism>
<sequence length="46" mass="5427">MRSNKRISLPGKPGDLAAKDNLLFVQAILYRYRGKILWRDLPKEVW</sequence>
<protein>
    <recommendedName>
        <fullName evidence="3">Transposase</fullName>
    </recommendedName>
</protein>
<evidence type="ECO:0000313" key="2">
    <source>
        <dbReference type="Proteomes" id="UP000019112"/>
    </source>
</evidence>
<comment type="caution">
    <text evidence="1">The sequence shown here is derived from an EMBL/GenBank/DDBJ whole genome shotgun (WGS) entry which is preliminary data.</text>
</comment>
<keyword evidence="2" id="KW-1185">Reference proteome</keyword>
<name>W6THE4_HOLOB</name>
<evidence type="ECO:0000313" key="1">
    <source>
        <dbReference type="EMBL" id="ETZ07315.1"/>
    </source>
</evidence>
<gene>
    <name evidence="1" type="ORF">P618_200499</name>
</gene>
<accession>W6THE4</accession>
<reference evidence="1 2" key="1">
    <citation type="journal article" date="2014" name="FEMS Microbiol. Lett.">
        <title>Draft genome sequences of three Holospora species (Holospora obtusa, Holospora undulata, and Holospora elegans), endonuclear symbiotic bacteria of the ciliate Paramecium caudatum.</title>
        <authorList>
            <person name="Dohra H."/>
            <person name="Tanaka K."/>
            <person name="Suzuki T."/>
            <person name="Fujishima M."/>
            <person name="Suzuki H."/>
        </authorList>
    </citation>
    <scope>NUCLEOTIDE SEQUENCE [LARGE SCALE GENOMIC DNA]</scope>
    <source>
        <strain evidence="1 2">F1</strain>
    </source>
</reference>
<dbReference type="STRING" id="1399147.P618_200499"/>
<dbReference type="AlphaFoldDB" id="W6THE4"/>
<proteinExistence type="predicted"/>
<evidence type="ECO:0008006" key="3">
    <source>
        <dbReference type="Google" id="ProtNLM"/>
    </source>
</evidence>